<dbReference type="Proteomes" id="UP000261560">
    <property type="component" value="Unplaced"/>
</dbReference>
<dbReference type="RefSeq" id="XP_024154179.1">
    <property type="nucleotide sequence ID" value="XM_024298411.2"/>
</dbReference>
<evidence type="ECO:0000256" key="3">
    <source>
        <dbReference type="ARBA" id="ARBA00022989"/>
    </source>
</evidence>
<dbReference type="PANTHER" id="PTHR31004">
    <property type="entry name" value="TRANSMEMBRANE PROTEIN 79"/>
    <property type="match status" value="1"/>
</dbReference>
<name>A0A3B3D3R9_ORYME</name>
<feature type="transmembrane region" description="Helical" evidence="6">
    <location>
        <begin position="322"/>
        <end position="340"/>
    </location>
</feature>
<feature type="compositionally biased region" description="Acidic residues" evidence="5">
    <location>
        <begin position="51"/>
        <end position="83"/>
    </location>
</feature>
<reference evidence="7" key="2">
    <citation type="submission" date="2025-09" db="UniProtKB">
        <authorList>
            <consortium name="Ensembl"/>
        </authorList>
    </citation>
    <scope>IDENTIFICATION</scope>
</reference>
<accession>A0A3B3D3R9</accession>
<dbReference type="KEGG" id="oml:112162595"/>
<protein>
    <submittedName>
        <fullName evidence="7">Basic salivary proline-rich protein 3-like</fullName>
    </submittedName>
</protein>
<evidence type="ECO:0000313" key="7">
    <source>
        <dbReference type="Ensembl" id="ENSOMEP00000024807.1"/>
    </source>
</evidence>
<evidence type="ECO:0000256" key="1">
    <source>
        <dbReference type="ARBA" id="ARBA00004370"/>
    </source>
</evidence>
<feature type="transmembrane region" description="Helical" evidence="6">
    <location>
        <begin position="267"/>
        <end position="287"/>
    </location>
</feature>
<comment type="subcellular location">
    <subcellularLocation>
        <location evidence="1">Membrane</location>
    </subcellularLocation>
</comment>
<feature type="compositionally biased region" description="Basic and acidic residues" evidence="5">
    <location>
        <begin position="33"/>
        <end position="50"/>
    </location>
</feature>
<dbReference type="Pfam" id="PF01124">
    <property type="entry name" value="MAPEG"/>
    <property type="match status" value="1"/>
</dbReference>
<keyword evidence="2 6" id="KW-0812">Transmembrane</keyword>
<evidence type="ECO:0000256" key="4">
    <source>
        <dbReference type="ARBA" id="ARBA00023136"/>
    </source>
</evidence>
<evidence type="ECO:0000256" key="2">
    <source>
        <dbReference type="ARBA" id="ARBA00022692"/>
    </source>
</evidence>
<keyword evidence="4 6" id="KW-0472">Membrane</keyword>
<organism evidence="7 8">
    <name type="scientific">Oryzias melastigma</name>
    <name type="common">Marine medaka</name>
    <dbReference type="NCBI Taxonomy" id="30732"/>
    <lineage>
        <taxon>Eukaryota</taxon>
        <taxon>Metazoa</taxon>
        <taxon>Chordata</taxon>
        <taxon>Craniata</taxon>
        <taxon>Vertebrata</taxon>
        <taxon>Euteleostomi</taxon>
        <taxon>Actinopterygii</taxon>
        <taxon>Neopterygii</taxon>
        <taxon>Teleostei</taxon>
        <taxon>Neoteleostei</taxon>
        <taxon>Acanthomorphata</taxon>
        <taxon>Ovalentaria</taxon>
        <taxon>Atherinomorphae</taxon>
        <taxon>Beloniformes</taxon>
        <taxon>Adrianichthyidae</taxon>
        <taxon>Oryziinae</taxon>
        <taxon>Oryzias</taxon>
    </lineage>
</organism>
<evidence type="ECO:0000256" key="6">
    <source>
        <dbReference type="SAM" id="Phobius"/>
    </source>
</evidence>
<dbReference type="Ensembl" id="ENSOMET00000008748.1">
    <property type="protein sequence ID" value="ENSOMEP00000024807.1"/>
    <property type="gene ID" value="ENSOMEG00000005658.1"/>
</dbReference>
<dbReference type="InterPro" id="IPR023352">
    <property type="entry name" value="MAPEG-like_dom_sf"/>
</dbReference>
<dbReference type="Gene3D" id="1.20.120.550">
    <property type="entry name" value="Membrane associated eicosanoid/glutathione metabolism-like domain"/>
    <property type="match status" value="1"/>
</dbReference>
<proteinExistence type="predicted"/>
<dbReference type="PaxDb" id="30732-ENSOMEP00000024807"/>
<dbReference type="GO" id="GO:0005765">
    <property type="term" value="C:lysosomal membrane"/>
    <property type="evidence" value="ECO:0007669"/>
    <property type="project" value="TreeGrafter"/>
</dbReference>
<dbReference type="GeneTree" id="ENSGT00390000002390"/>
<dbReference type="InterPro" id="IPR001129">
    <property type="entry name" value="Membr-assoc_MAPEG"/>
</dbReference>
<dbReference type="GO" id="GO:0032588">
    <property type="term" value="C:trans-Golgi network membrane"/>
    <property type="evidence" value="ECO:0007669"/>
    <property type="project" value="TreeGrafter"/>
</dbReference>
<evidence type="ECO:0000313" key="8">
    <source>
        <dbReference type="Proteomes" id="UP000261560"/>
    </source>
</evidence>
<dbReference type="OrthoDB" id="8887147at2759"/>
<feature type="transmembrane region" description="Helical" evidence="6">
    <location>
        <begin position="346"/>
        <end position="368"/>
    </location>
</feature>
<evidence type="ECO:0000256" key="5">
    <source>
        <dbReference type="SAM" id="MobiDB-lite"/>
    </source>
</evidence>
<dbReference type="OMA" id="PPKLRWW"/>
<keyword evidence="3 6" id="KW-1133">Transmembrane helix</keyword>
<feature type="compositionally biased region" description="Basic and acidic residues" evidence="5">
    <location>
        <begin position="126"/>
        <end position="136"/>
    </location>
</feature>
<feature type="transmembrane region" description="Helical" evidence="6">
    <location>
        <begin position="375"/>
        <end position="394"/>
    </location>
</feature>
<dbReference type="SUPFAM" id="SSF161084">
    <property type="entry name" value="MAPEG domain-like"/>
    <property type="match status" value="1"/>
</dbReference>
<feature type="region of interest" description="Disordered" evidence="5">
    <location>
        <begin position="1"/>
        <end position="136"/>
    </location>
</feature>
<dbReference type="GO" id="GO:0045055">
    <property type="term" value="P:regulated exocytosis"/>
    <property type="evidence" value="ECO:0007669"/>
    <property type="project" value="TreeGrafter"/>
</dbReference>
<feature type="transmembrane region" description="Helical" evidence="6">
    <location>
        <begin position="229"/>
        <end position="247"/>
    </location>
</feature>
<dbReference type="STRING" id="30732.ENSOMEP00000024807"/>
<feature type="region of interest" description="Disordered" evidence="5">
    <location>
        <begin position="152"/>
        <end position="184"/>
    </location>
</feature>
<dbReference type="PANTHER" id="PTHR31004:SF2">
    <property type="entry name" value="TRANSMEMBRANE PROTEIN 79A"/>
    <property type="match status" value="1"/>
</dbReference>
<dbReference type="GeneID" id="112162595"/>
<keyword evidence="8" id="KW-1185">Reference proteome</keyword>
<dbReference type="AlphaFoldDB" id="A0A3B3D3R9"/>
<reference evidence="7" key="1">
    <citation type="submission" date="2025-08" db="UniProtKB">
        <authorList>
            <consortium name="Ensembl"/>
        </authorList>
    </citation>
    <scope>IDENTIFICATION</scope>
</reference>
<sequence>MDPQEKPQVLDPNMSEPSRESRDSGSPAAQIPERGKLKDRNQEEDLKDPPSEEEDLRDPPSEEEDLKDPPSEEEEDQDMEEEEKSPSALLEPSTLLWSGNLNRKILLEQNPDSEEGGEGSQVTDPSRWRESMPEGERWRDEVLKEDCWLADDEEEEDEDTEVKSGKPAAGFTPHITVLTQDPNPDEIQGFPEKEAGPPAEPGREEPLYREEWEEDNKVYLCEHVDRERLGFVASTLVGGLLFPLLVWGGYALLPFDPPVLRSAPLRVIYTLRCAFFAMIPIVLGVLVKGVARLRHCALKPLYLDGQVDREVRVHGHFVSESLALFLFYFLQLGVLATYVSQDLVKLVPLLTIVFVFGRLIYWLCLALGSSVRGMGFAFSFLPMLVMLGANLYYMCSSVGPDAIFDVAVPTPEPPPRMRWWF</sequence>